<keyword evidence="3" id="KW-1185">Reference proteome</keyword>
<name>A0A384JXF2_BOTFB</name>
<dbReference type="KEGG" id="bfu:BCIN_11g05260"/>
<evidence type="ECO:0000256" key="1">
    <source>
        <dbReference type="SAM" id="Coils"/>
    </source>
</evidence>
<evidence type="ECO:0000313" key="3">
    <source>
        <dbReference type="Proteomes" id="UP000001798"/>
    </source>
</evidence>
<dbReference type="OMA" id="RRWIHIN"/>
<reference evidence="2 3" key="3">
    <citation type="journal article" date="2017" name="Mol. Plant Pathol.">
        <title>A gapless genome sequence of the fungus Botrytis cinerea.</title>
        <authorList>
            <person name="Van Kan J.A."/>
            <person name="Stassen J.H."/>
            <person name="Mosbach A."/>
            <person name="Van Der Lee T.A."/>
            <person name="Faino L."/>
            <person name="Farmer A.D."/>
            <person name="Papasotiriou D.G."/>
            <person name="Zhou S."/>
            <person name="Seidl M.F."/>
            <person name="Cottam E."/>
            <person name="Edel D."/>
            <person name="Hahn M."/>
            <person name="Schwartz D.C."/>
            <person name="Dietrich R.A."/>
            <person name="Widdison S."/>
            <person name="Scalliet G."/>
        </authorList>
    </citation>
    <scope>NUCLEOTIDE SEQUENCE [LARGE SCALE GENOMIC DNA]</scope>
    <source>
        <strain evidence="2 3">B05.10</strain>
    </source>
</reference>
<accession>A0A384JXF2</accession>
<dbReference type="AlphaFoldDB" id="A0A384JXF2"/>
<dbReference type="GeneID" id="5425600"/>
<proteinExistence type="predicted"/>
<evidence type="ECO:0000313" key="2">
    <source>
        <dbReference type="EMBL" id="ATZ55250.1"/>
    </source>
</evidence>
<reference evidence="2 3" key="1">
    <citation type="journal article" date="2011" name="PLoS Genet.">
        <title>Genomic analysis of the necrotrophic fungal pathogens Sclerotinia sclerotiorum and Botrytis cinerea.</title>
        <authorList>
            <person name="Amselem J."/>
            <person name="Cuomo C.A."/>
            <person name="van Kan J.A."/>
            <person name="Viaud M."/>
            <person name="Benito E.P."/>
            <person name="Couloux A."/>
            <person name="Coutinho P.M."/>
            <person name="de Vries R.P."/>
            <person name="Dyer P.S."/>
            <person name="Fillinger S."/>
            <person name="Fournier E."/>
            <person name="Gout L."/>
            <person name="Hahn M."/>
            <person name="Kohn L."/>
            <person name="Lapalu N."/>
            <person name="Plummer K.M."/>
            <person name="Pradier J.M."/>
            <person name="Quevillon E."/>
            <person name="Sharon A."/>
            <person name="Simon A."/>
            <person name="ten Have A."/>
            <person name="Tudzynski B."/>
            <person name="Tudzynski P."/>
            <person name="Wincker P."/>
            <person name="Andrew M."/>
            <person name="Anthouard V."/>
            <person name="Beever R.E."/>
            <person name="Beffa R."/>
            <person name="Benoit I."/>
            <person name="Bouzid O."/>
            <person name="Brault B."/>
            <person name="Chen Z."/>
            <person name="Choquer M."/>
            <person name="Collemare J."/>
            <person name="Cotton P."/>
            <person name="Danchin E.G."/>
            <person name="Da Silva C."/>
            <person name="Gautier A."/>
            <person name="Giraud C."/>
            <person name="Giraud T."/>
            <person name="Gonzalez C."/>
            <person name="Grossetete S."/>
            <person name="Guldener U."/>
            <person name="Henrissat B."/>
            <person name="Howlett B.J."/>
            <person name="Kodira C."/>
            <person name="Kretschmer M."/>
            <person name="Lappartient A."/>
            <person name="Leroch M."/>
            <person name="Levis C."/>
            <person name="Mauceli E."/>
            <person name="Neuveglise C."/>
            <person name="Oeser B."/>
            <person name="Pearson M."/>
            <person name="Poulain J."/>
            <person name="Poussereau N."/>
            <person name="Quesneville H."/>
            <person name="Rascle C."/>
            <person name="Schumacher J."/>
            <person name="Segurens B."/>
            <person name="Sexton A."/>
            <person name="Silva E."/>
            <person name="Sirven C."/>
            <person name="Soanes D.M."/>
            <person name="Talbot N.J."/>
            <person name="Templeton M."/>
            <person name="Yandava C."/>
            <person name="Yarden O."/>
            <person name="Zeng Q."/>
            <person name="Rollins J.A."/>
            <person name="Lebrun M.H."/>
            <person name="Dickman M."/>
        </authorList>
    </citation>
    <scope>NUCLEOTIDE SEQUENCE [LARGE SCALE GENOMIC DNA]</scope>
    <source>
        <strain evidence="2 3">B05.10</strain>
    </source>
</reference>
<gene>
    <name evidence="2" type="ORF">BCIN_11g05260</name>
</gene>
<dbReference type="VEuPathDB" id="FungiDB:Bcin11g05260"/>
<feature type="coiled-coil region" evidence="1">
    <location>
        <begin position="175"/>
        <end position="202"/>
    </location>
</feature>
<dbReference type="OrthoDB" id="3486090at2759"/>
<dbReference type="EMBL" id="CP009815">
    <property type="protein sequence ID" value="ATZ55250.1"/>
    <property type="molecule type" value="Genomic_DNA"/>
</dbReference>
<protein>
    <submittedName>
        <fullName evidence="2">Uncharacterized protein</fullName>
    </submittedName>
</protein>
<organism evidence="2 3">
    <name type="scientific">Botryotinia fuckeliana (strain B05.10)</name>
    <name type="common">Noble rot fungus</name>
    <name type="synonym">Botrytis cinerea</name>
    <dbReference type="NCBI Taxonomy" id="332648"/>
    <lineage>
        <taxon>Eukaryota</taxon>
        <taxon>Fungi</taxon>
        <taxon>Dikarya</taxon>
        <taxon>Ascomycota</taxon>
        <taxon>Pezizomycotina</taxon>
        <taxon>Leotiomycetes</taxon>
        <taxon>Helotiales</taxon>
        <taxon>Sclerotiniaceae</taxon>
        <taxon>Botrytis</taxon>
    </lineage>
</organism>
<dbReference type="Proteomes" id="UP000001798">
    <property type="component" value="Chromosome 11"/>
</dbReference>
<reference evidence="2 3" key="2">
    <citation type="journal article" date="2012" name="Eukaryot. Cell">
        <title>Genome update of Botrytis cinerea strains B05.10 and T4.</title>
        <authorList>
            <person name="Staats M."/>
            <person name="van Kan J.A."/>
        </authorList>
    </citation>
    <scope>NUCLEOTIDE SEQUENCE [LARGE SCALE GENOMIC DNA]</scope>
    <source>
        <strain evidence="2 3">B05.10</strain>
    </source>
</reference>
<sequence length="244" mass="28214">MPPSIIPDGMVQDLLDFIREAVPVIYEASIELLVLILENCPATSDVAKSHGRWIHINIMRQLLLLGEEERKEWVIDLFGGKNYTAELFGETMIESGIWKESKDENGFTFYSMNRQKEANLRKWLSQPRIQEIYKGEVMECLPLIAKKSVEGSDYIPKKGPKSKYKVIAPDWQKEFIETKKQLAQSQALIESLQEAVQAANDIIDTQNTVLENTNQQLKVARTANARSEKVWMKRYKKFFKRSWS</sequence>
<dbReference type="RefSeq" id="XP_001545147.1">
    <property type="nucleotide sequence ID" value="XM_001545097.2"/>
</dbReference>
<keyword evidence="1" id="KW-0175">Coiled coil</keyword>